<organism evidence="1 2">
    <name type="scientific">Lysinibacillus boronitolerans JCM 21713 = 10a = NBRC 103108</name>
    <dbReference type="NCBI Taxonomy" id="1294264"/>
    <lineage>
        <taxon>Bacteria</taxon>
        <taxon>Bacillati</taxon>
        <taxon>Bacillota</taxon>
        <taxon>Bacilli</taxon>
        <taxon>Bacillales</taxon>
        <taxon>Bacillaceae</taxon>
        <taxon>Lysinibacillus</taxon>
    </lineage>
</organism>
<evidence type="ECO:0008006" key="3">
    <source>
        <dbReference type="Google" id="ProtNLM"/>
    </source>
</evidence>
<evidence type="ECO:0000313" key="2">
    <source>
        <dbReference type="Proteomes" id="UP000030487"/>
    </source>
</evidence>
<keyword evidence="2" id="KW-1185">Reference proteome</keyword>
<dbReference type="Pfam" id="PF04883">
    <property type="entry name" value="HK97-gp10_like"/>
    <property type="match status" value="1"/>
</dbReference>
<dbReference type="Proteomes" id="UP000030487">
    <property type="component" value="Unassembled WGS sequence"/>
</dbReference>
<sequence>MGRGGRVDLRQLKAFERKLAKLARGDFEKFCEAAAKELAARMLREVKNNTNVITGYLRNNWTIDANIRKVGGVFEIDVYNPTGYSSYYEYGHRTRNHKGWVKGRFTMTIAADKIEGQAPAILERKLFNMLKETFNGD</sequence>
<comment type="caution">
    <text evidence="1">The sequence shown here is derived from an EMBL/GenBank/DDBJ whole genome shotgun (WGS) entry which is preliminary data.</text>
</comment>
<dbReference type="EMBL" id="JPVR01000055">
    <property type="protein sequence ID" value="KGR88871.1"/>
    <property type="molecule type" value="Genomic_DNA"/>
</dbReference>
<name>A0ABR4Y4L8_9BACI</name>
<dbReference type="InterPro" id="IPR010064">
    <property type="entry name" value="HK97-gp10_tail"/>
</dbReference>
<reference evidence="1 2" key="1">
    <citation type="submission" date="2014-02" db="EMBL/GenBank/DDBJ databases">
        <title>Draft genome sequence of Lysinibacillus boronitolerans NBRC 103108.</title>
        <authorList>
            <person name="Zhang F."/>
            <person name="Wang G."/>
            <person name="Zhang L."/>
        </authorList>
    </citation>
    <scope>NUCLEOTIDE SEQUENCE [LARGE SCALE GENOMIC DNA]</scope>
    <source>
        <strain evidence="1 2">NBRC 103108</strain>
    </source>
</reference>
<accession>A0ABR4Y4L8</accession>
<protein>
    <recommendedName>
        <fullName evidence="3">HK97 gp10 family phage protein</fullName>
    </recommendedName>
</protein>
<evidence type="ECO:0000313" key="1">
    <source>
        <dbReference type="EMBL" id="KGR88871.1"/>
    </source>
</evidence>
<dbReference type="RefSeq" id="WP_036075538.1">
    <property type="nucleotide sequence ID" value="NZ_AVCW01000027.1"/>
</dbReference>
<proteinExistence type="predicted"/>
<gene>
    <name evidence="1" type="ORF">CD31_02545</name>
</gene>